<reference evidence="7 8" key="2">
    <citation type="journal article" date="2017" name="Genome Biol.">
        <title>New reference genome sequences of hot pepper reveal the massive evolution of plant disease-resistance genes by retroduplication.</title>
        <authorList>
            <person name="Kim S."/>
            <person name="Park J."/>
            <person name="Yeom S.I."/>
            <person name="Kim Y.M."/>
            <person name="Seo E."/>
            <person name="Kim K.T."/>
            <person name="Kim M.S."/>
            <person name="Lee J.M."/>
            <person name="Cheong K."/>
            <person name="Shin H.S."/>
            <person name="Kim S.B."/>
            <person name="Han K."/>
            <person name="Lee J."/>
            <person name="Park M."/>
            <person name="Lee H.A."/>
            <person name="Lee H.Y."/>
            <person name="Lee Y."/>
            <person name="Oh S."/>
            <person name="Lee J.H."/>
            <person name="Choi E."/>
            <person name="Choi E."/>
            <person name="Lee S.E."/>
            <person name="Jeon J."/>
            <person name="Kim H."/>
            <person name="Choi G."/>
            <person name="Song H."/>
            <person name="Lee J."/>
            <person name="Lee S.C."/>
            <person name="Kwon J.K."/>
            <person name="Lee H.Y."/>
            <person name="Koo N."/>
            <person name="Hong Y."/>
            <person name="Kim R.W."/>
            <person name="Kang W.H."/>
            <person name="Huh J.H."/>
            <person name="Kang B.C."/>
            <person name="Yang T.J."/>
            <person name="Lee Y.H."/>
            <person name="Bennetzen J.L."/>
            <person name="Choi D."/>
        </authorList>
    </citation>
    <scope>NUCLEOTIDE SEQUENCE [LARGE SCALE GENOMIC DNA]</scope>
    <source>
        <strain evidence="8">cv. CM334</strain>
    </source>
</reference>
<evidence type="ECO:0000256" key="4">
    <source>
        <dbReference type="ARBA" id="ARBA00023163"/>
    </source>
</evidence>
<comment type="caution">
    <text evidence="7">The sequence shown here is derived from an EMBL/GenBank/DDBJ whole genome shotgun (WGS) entry which is preliminary data.</text>
</comment>
<dbReference type="AlphaFoldDB" id="A0A2G2YAQ8"/>
<evidence type="ECO:0000256" key="1">
    <source>
        <dbReference type="ARBA" id="ARBA00004123"/>
    </source>
</evidence>
<dbReference type="EMBL" id="AYRZ02000012">
    <property type="protein sequence ID" value="PHT66804.1"/>
    <property type="molecule type" value="Genomic_DNA"/>
</dbReference>
<dbReference type="Pfam" id="PF03106">
    <property type="entry name" value="WRKY"/>
    <property type="match status" value="1"/>
</dbReference>
<name>A0A2G2YAQ8_CAPAN</name>
<dbReference type="InterPro" id="IPR013103">
    <property type="entry name" value="RVT_2"/>
</dbReference>
<dbReference type="InterPro" id="IPR003657">
    <property type="entry name" value="WRKY_dom"/>
</dbReference>
<dbReference type="STRING" id="4072.A0A2G2YAQ8"/>
<sequence length="260" mass="30570">MVRSCIFSCMLIAAKDIREIIKVKAQLSKEFKMKHLRAAKKILGIEIMRDREKFKLYLSQKRYIDKVLHKFNMQNVKPVSTLLVDNFKLSATLSLKKDDERDYMSQVSYSSVIGSLRYAMMCSRLDLSYAVSAVRRYIENLRKEHWKAVQWIFRFLHRSTDVCLQFGKIERSDRISTHDNPANMMTKTLPGAKFEHCLDLAYYKPISFSEYPAKKHVERAMDDPKMLIVTYEEEHHHTQVSMQEYSSQMVAFGSAEEKKE</sequence>
<keyword evidence="8" id="KW-1185">Reference proteome</keyword>
<keyword evidence="3" id="KW-0238">DNA-binding</keyword>
<evidence type="ECO:0000256" key="5">
    <source>
        <dbReference type="ARBA" id="ARBA00023242"/>
    </source>
</evidence>
<dbReference type="GO" id="GO:0003700">
    <property type="term" value="F:DNA-binding transcription factor activity"/>
    <property type="evidence" value="ECO:0007669"/>
    <property type="project" value="InterPro"/>
</dbReference>
<keyword evidence="4" id="KW-0804">Transcription</keyword>
<dbReference type="GO" id="GO:0043565">
    <property type="term" value="F:sequence-specific DNA binding"/>
    <property type="evidence" value="ECO:0007669"/>
    <property type="project" value="InterPro"/>
</dbReference>
<dbReference type="Proteomes" id="UP000222542">
    <property type="component" value="Unassembled WGS sequence"/>
</dbReference>
<evidence type="ECO:0000313" key="8">
    <source>
        <dbReference type="Proteomes" id="UP000222542"/>
    </source>
</evidence>
<dbReference type="PANTHER" id="PTHR11439:SF467">
    <property type="entry name" value="INTEGRASE CATALYTIC DOMAIN-CONTAINING PROTEIN"/>
    <property type="match status" value="1"/>
</dbReference>
<evidence type="ECO:0000313" key="7">
    <source>
        <dbReference type="EMBL" id="PHT66804.1"/>
    </source>
</evidence>
<dbReference type="OMA" id="QWIFRFL"/>
<keyword evidence="5" id="KW-0539">Nucleus</keyword>
<evidence type="ECO:0000259" key="6">
    <source>
        <dbReference type="PROSITE" id="PS50811"/>
    </source>
</evidence>
<reference evidence="7 8" key="1">
    <citation type="journal article" date="2014" name="Nat. Genet.">
        <title>Genome sequence of the hot pepper provides insights into the evolution of pungency in Capsicum species.</title>
        <authorList>
            <person name="Kim S."/>
            <person name="Park M."/>
            <person name="Yeom S.I."/>
            <person name="Kim Y.M."/>
            <person name="Lee J.M."/>
            <person name="Lee H.A."/>
            <person name="Seo E."/>
            <person name="Choi J."/>
            <person name="Cheong K."/>
            <person name="Kim K.T."/>
            <person name="Jung K."/>
            <person name="Lee G.W."/>
            <person name="Oh S.K."/>
            <person name="Bae C."/>
            <person name="Kim S.B."/>
            <person name="Lee H.Y."/>
            <person name="Kim S.Y."/>
            <person name="Kim M.S."/>
            <person name="Kang B.C."/>
            <person name="Jo Y.D."/>
            <person name="Yang H.B."/>
            <person name="Jeong H.J."/>
            <person name="Kang W.H."/>
            <person name="Kwon J.K."/>
            <person name="Shin C."/>
            <person name="Lim J.Y."/>
            <person name="Park J.H."/>
            <person name="Huh J.H."/>
            <person name="Kim J.S."/>
            <person name="Kim B.D."/>
            <person name="Cohen O."/>
            <person name="Paran I."/>
            <person name="Suh M.C."/>
            <person name="Lee S.B."/>
            <person name="Kim Y.K."/>
            <person name="Shin Y."/>
            <person name="Noh S.J."/>
            <person name="Park J."/>
            <person name="Seo Y.S."/>
            <person name="Kwon S.Y."/>
            <person name="Kim H.A."/>
            <person name="Park J.M."/>
            <person name="Kim H.J."/>
            <person name="Choi S.B."/>
            <person name="Bosland P.W."/>
            <person name="Reeves G."/>
            <person name="Jo S.H."/>
            <person name="Lee B.W."/>
            <person name="Cho H.T."/>
            <person name="Choi H.S."/>
            <person name="Lee M.S."/>
            <person name="Yu Y."/>
            <person name="Do Choi Y."/>
            <person name="Park B.S."/>
            <person name="van Deynze A."/>
            <person name="Ashrafi H."/>
            <person name="Hill T."/>
            <person name="Kim W.T."/>
            <person name="Pai H.S."/>
            <person name="Ahn H.K."/>
            <person name="Yeam I."/>
            <person name="Giovannoni J.J."/>
            <person name="Rose J.K."/>
            <person name="Sorensen I."/>
            <person name="Lee S.J."/>
            <person name="Kim R.W."/>
            <person name="Choi I.Y."/>
            <person name="Choi B.S."/>
            <person name="Lim J.S."/>
            <person name="Lee Y.H."/>
            <person name="Choi D."/>
        </authorList>
    </citation>
    <scope>NUCLEOTIDE SEQUENCE [LARGE SCALE GENOMIC DNA]</scope>
    <source>
        <strain evidence="8">cv. CM334</strain>
    </source>
</reference>
<organism evidence="7 8">
    <name type="scientific">Capsicum annuum</name>
    <name type="common">Capsicum pepper</name>
    <dbReference type="NCBI Taxonomy" id="4072"/>
    <lineage>
        <taxon>Eukaryota</taxon>
        <taxon>Viridiplantae</taxon>
        <taxon>Streptophyta</taxon>
        <taxon>Embryophyta</taxon>
        <taxon>Tracheophyta</taxon>
        <taxon>Spermatophyta</taxon>
        <taxon>Magnoliopsida</taxon>
        <taxon>eudicotyledons</taxon>
        <taxon>Gunneridae</taxon>
        <taxon>Pentapetalae</taxon>
        <taxon>asterids</taxon>
        <taxon>lamiids</taxon>
        <taxon>Solanales</taxon>
        <taxon>Solanaceae</taxon>
        <taxon>Solanoideae</taxon>
        <taxon>Capsiceae</taxon>
        <taxon>Capsicum</taxon>
    </lineage>
</organism>
<dbReference type="InterPro" id="IPR036576">
    <property type="entry name" value="WRKY_dom_sf"/>
</dbReference>
<dbReference type="Pfam" id="PF07727">
    <property type="entry name" value="RVT_2"/>
    <property type="match status" value="1"/>
</dbReference>
<gene>
    <name evidence="7" type="ORF">T459_31229</name>
</gene>
<dbReference type="SMART" id="SM00774">
    <property type="entry name" value="WRKY"/>
    <property type="match status" value="1"/>
</dbReference>
<dbReference type="Gene3D" id="2.20.25.80">
    <property type="entry name" value="WRKY domain"/>
    <property type="match status" value="1"/>
</dbReference>
<proteinExistence type="predicted"/>
<protein>
    <recommendedName>
        <fullName evidence="6">WRKY domain-containing protein</fullName>
    </recommendedName>
</protein>
<evidence type="ECO:0000256" key="3">
    <source>
        <dbReference type="ARBA" id="ARBA00023125"/>
    </source>
</evidence>
<dbReference type="PROSITE" id="PS50811">
    <property type="entry name" value="WRKY"/>
    <property type="match status" value="1"/>
</dbReference>
<evidence type="ECO:0000256" key="2">
    <source>
        <dbReference type="ARBA" id="ARBA00023015"/>
    </source>
</evidence>
<dbReference type="GO" id="GO:0005634">
    <property type="term" value="C:nucleus"/>
    <property type="evidence" value="ECO:0007669"/>
    <property type="project" value="UniProtKB-SubCell"/>
</dbReference>
<accession>A0A2G2YAQ8</accession>
<dbReference type="SUPFAM" id="SSF118290">
    <property type="entry name" value="WRKY DNA-binding domain"/>
    <property type="match status" value="1"/>
</dbReference>
<dbReference type="Gramene" id="PHT66804">
    <property type="protein sequence ID" value="PHT66804"/>
    <property type="gene ID" value="T459_31229"/>
</dbReference>
<comment type="subcellular location">
    <subcellularLocation>
        <location evidence="1">Nucleus</location>
    </subcellularLocation>
</comment>
<dbReference type="PANTHER" id="PTHR11439">
    <property type="entry name" value="GAG-POL-RELATED RETROTRANSPOSON"/>
    <property type="match status" value="1"/>
</dbReference>
<feature type="domain" description="WRKY" evidence="6">
    <location>
        <begin position="201"/>
        <end position="237"/>
    </location>
</feature>
<keyword evidence="2" id="KW-0805">Transcription regulation</keyword>